<sequence>MQAVFAEQGLTNAGRLTARRVHRSGRYGCAKDNDPSAKLSASECAARPALVIAPGAAIVSNLVISSSLMNVVAWRE</sequence>
<name>A0ABT1RIF3_9HYPH</name>
<organism evidence="1 2">
    <name type="scientific">Shinella lacus</name>
    <dbReference type="NCBI Taxonomy" id="2654216"/>
    <lineage>
        <taxon>Bacteria</taxon>
        <taxon>Pseudomonadati</taxon>
        <taxon>Pseudomonadota</taxon>
        <taxon>Alphaproteobacteria</taxon>
        <taxon>Hyphomicrobiales</taxon>
        <taxon>Rhizobiaceae</taxon>
        <taxon>Shinella</taxon>
    </lineage>
</organism>
<accession>A0ABT1RIF3</accession>
<gene>
    <name evidence="1" type="ORF">GB927_033425</name>
</gene>
<evidence type="ECO:0000313" key="2">
    <source>
        <dbReference type="Proteomes" id="UP000996601"/>
    </source>
</evidence>
<evidence type="ECO:0000313" key="1">
    <source>
        <dbReference type="EMBL" id="MCQ4634968.1"/>
    </source>
</evidence>
<reference evidence="1" key="1">
    <citation type="submission" date="2021-07" db="EMBL/GenBank/DDBJ databases">
        <title>Shinella sp. nov., a novel member of the genus Shinella from water.</title>
        <authorList>
            <person name="Deng Y."/>
        </authorList>
    </citation>
    <scope>NUCLEOTIDE SEQUENCE</scope>
    <source>
        <strain evidence="1">CPCC 100929</strain>
    </source>
</reference>
<keyword evidence="2" id="KW-1185">Reference proteome</keyword>
<comment type="caution">
    <text evidence="1">The sequence shown here is derived from an EMBL/GenBank/DDBJ whole genome shotgun (WGS) entry which is preliminary data.</text>
</comment>
<dbReference type="Proteomes" id="UP000996601">
    <property type="component" value="Unassembled WGS sequence"/>
</dbReference>
<dbReference type="EMBL" id="WHSB02000028">
    <property type="protein sequence ID" value="MCQ4634968.1"/>
    <property type="molecule type" value="Genomic_DNA"/>
</dbReference>
<proteinExistence type="predicted"/>
<protein>
    <submittedName>
        <fullName evidence="1">Uncharacterized protein</fullName>
    </submittedName>
</protein>
<dbReference type="RefSeq" id="WP_256121482.1">
    <property type="nucleotide sequence ID" value="NZ_WHSB02000028.1"/>
</dbReference>